<dbReference type="EMBL" id="MU277255">
    <property type="protein sequence ID" value="KAI0056907.1"/>
    <property type="molecule type" value="Genomic_DNA"/>
</dbReference>
<name>A0ACB8SL28_9AGAM</name>
<comment type="caution">
    <text evidence="1">The sequence shown here is derived from an EMBL/GenBank/DDBJ whole genome shotgun (WGS) entry which is preliminary data.</text>
</comment>
<gene>
    <name evidence="1" type="ORF">BV25DRAFT_1813253</name>
</gene>
<accession>A0ACB8SL28</accession>
<reference evidence="1" key="1">
    <citation type="submission" date="2021-03" db="EMBL/GenBank/DDBJ databases">
        <authorList>
            <consortium name="DOE Joint Genome Institute"/>
            <person name="Ahrendt S."/>
            <person name="Looney B.P."/>
            <person name="Miyauchi S."/>
            <person name="Morin E."/>
            <person name="Drula E."/>
            <person name="Courty P.E."/>
            <person name="Chicoki N."/>
            <person name="Fauchery L."/>
            <person name="Kohler A."/>
            <person name="Kuo A."/>
            <person name="Labutti K."/>
            <person name="Pangilinan J."/>
            <person name="Lipzen A."/>
            <person name="Riley R."/>
            <person name="Andreopoulos W."/>
            <person name="He G."/>
            <person name="Johnson J."/>
            <person name="Barry K.W."/>
            <person name="Grigoriev I.V."/>
            <person name="Nagy L."/>
            <person name="Hibbett D."/>
            <person name="Henrissat B."/>
            <person name="Matheny P.B."/>
            <person name="Labbe J."/>
            <person name="Martin F."/>
        </authorList>
    </citation>
    <scope>NUCLEOTIDE SEQUENCE</scope>
    <source>
        <strain evidence="1">HHB10654</strain>
    </source>
</reference>
<keyword evidence="2" id="KW-1185">Reference proteome</keyword>
<organism evidence="1 2">
    <name type="scientific">Artomyces pyxidatus</name>
    <dbReference type="NCBI Taxonomy" id="48021"/>
    <lineage>
        <taxon>Eukaryota</taxon>
        <taxon>Fungi</taxon>
        <taxon>Dikarya</taxon>
        <taxon>Basidiomycota</taxon>
        <taxon>Agaricomycotina</taxon>
        <taxon>Agaricomycetes</taxon>
        <taxon>Russulales</taxon>
        <taxon>Auriscalpiaceae</taxon>
        <taxon>Artomyces</taxon>
    </lineage>
</organism>
<sequence>MVWLATQAALVGIALVVFNMLRLRSKQAALRKLPGPSNPSFLAGEQLCLCAFAICSWNVGNYNQMFHPATGGDFQDQMNKTYGSIYRISGPLEDTHVMISDPKALTNILLKDQDVFDETDWFLETNRHVLGLGLLSTVGAHHRKQRKLLTPVFSIKHMRSMVPLFHKITSQLRDILQKKVADGPQELDMMDWFGRLALELIAQGGLGYTFESLDTTKEDNDFGKAVKEYFPSLGKLVVFRAVYPLIANLPSQILRFGAKFIPFPSLHRLLRITDVLFDNTKTILEEKKALLEKGDADFTEQVGEGKDIISILLKQNLESSSEEDRLPEEDILGQMTTLLFAGTDTTSTALSRILSLLAQHQDVQDKLRKELLEAREAMGDRDIEYDELVALPYLEAVCRETLRLYPPVCVVARLCRKDISVPLSQPVQTTDGPITSLFVPNGATVFINIVGVNRDHGIWGDDADEWKPERWLAPLPGTVADAHIPGVYSNTLTFLGGGRSCIGFKFSQLEMKVVLSQLVECFRFTPTNKELVWRYAAITTPSIKGSTRVGPQLPVILERI</sequence>
<protein>
    <submittedName>
        <fullName evidence="1">Cytochrome P450</fullName>
    </submittedName>
</protein>
<reference evidence="1" key="2">
    <citation type="journal article" date="2022" name="New Phytol.">
        <title>Evolutionary transition to the ectomycorrhizal habit in the genomes of a hyperdiverse lineage of mushroom-forming fungi.</title>
        <authorList>
            <person name="Looney B."/>
            <person name="Miyauchi S."/>
            <person name="Morin E."/>
            <person name="Drula E."/>
            <person name="Courty P.E."/>
            <person name="Kohler A."/>
            <person name="Kuo A."/>
            <person name="LaButti K."/>
            <person name="Pangilinan J."/>
            <person name="Lipzen A."/>
            <person name="Riley R."/>
            <person name="Andreopoulos W."/>
            <person name="He G."/>
            <person name="Johnson J."/>
            <person name="Nolan M."/>
            <person name="Tritt A."/>
            <person name="Barry K.W."/>
            <person name="Grigoriev I.V."/>
            <person name="Nagy L.G."/>
            <person name="Hibbett D."/>
            <person name="Henrissat B."/>
            <person name="Matheny P.B."/>
            <person name="Labbe J."/>
            <person name="Martin F.M."/>
        </authorList>
    </citation>
    <scope>NUCLEOTIDE SEQUENCE</scope>
    <source>
        <strain evidence="1">HHB10654</strain>
    </source>
</reference>
<evidence type="ECO:0000313" key="1">
    <source>
        <dbReference type="EMBL" id="KAI0056907.1"/>
    </source>
</evidence>
<evidence type="ECO:0000313" key="2">
    <source>
        <dbReference type="Proteomes" id="UP000814140"/>
    </source>
</evidence>
<dbReference type="Proteomes" id="UP000814140">
    <property type="component" value="Unassembled WGS sequence"/>
</dbReference>
<proteinExistence type="predicted"/>